<dbReference type="OrthoDB" id="5192733at2"/>
<dbReference type="RefSeq" id="WP_157737052.1">
    <property type="nucleotide sequence ID" value="NZ_CP022521.1"/>
</dbReference>
<gene>
    <name evidence="1" type="ORF">AHOG_26000</name>
</gene>
<reference evidence="1 2" key="1">
    <citation type="submission" date="2017-07" db="EMBL/GenBank/DDBJ databases">
        <title>Complete genome sequence of Actinoalloteichus hoggarensis DSM 45943, type strain of Actinoalloteichus hoggarensis.</title>
        <authorList>
            <person name="Ruckert C."/>
            <person name="Nouioui I."/>
            <person name="Willmese J."/>
            <person name="van Wezel G."/>
            <person name="Klenk H.-P."/>
            <person name="Kalinowski J."/>
            <person name="Zotchev S.B."/>
        </authorList>
    </citation>
    <scope>NUCLEOTIDE SEQUENCE [LARGE SCALE GENOMIC DNA]</scope>
    <source>
        <strain evidence="1 2">DSM 45943</strain>
    </source>
</reference>
<dbReference type="AlphaFoldDB" id="A0A221WAD2"/>
<proteinExistence type="predicted"/>
<accession>A0A221WAD2</accession>
<evidence type="ECO:0000313" key="1">
    <source>
        <dbReference type="EMBL" id="ASO22805.1"/>
    </source>
</evidence>
<dbReference type="Proteomes" id="UP000204221">
    <property type="component" value="Chromosome"/>
</dbReference>
<evidence type="ECO:0000313" key="2">
    <source>
        <dbReference type="Proteomes" id="UP000204221"/>
    </source>
</evidence>
<dbReference type="EMBL" id="CP022521">
    <property type="protein sequence ID" value="ASO22805.1"/>
    <property type="molecule type" value="Genomic_DNA"/>
</dbReference>
<organism evidence="1 2">
    <name type="scientific">Actinoalloteichus hoggarensis</name>
    <dbReference type="NCBI Taxonomy" id="1470176"/>
    <lineage>
        <taxon>Bacteria</taxon>
        <taxon>Bacillati</taxon>
        <taxon>Actinomycetota</taxon>
        <taxon>Actinomycetes</taxon>
        <taxon>Pseudonocardiales</taxon>
        <taxon>Pseudonocardiaceae</taxon>
        <taxon>Actinoalloteichus</taxon>
    </lineage>
</organism>
<name>A0A221WAD2_9PSEU</name>
<dbReference type="KEGG" id="ahg:AHOG_26000"/>
<keyword evidence="2" id="KW-1185">Reference proteome</keyword>
<protein>
    <submittedName>
        <fullName evidence="1">Uncharacterized protein</fullName>
    </submittedName>
</protein>
<sequence>MALYSEAARCEPCSHQALLDEDIARRLVRAAAGCLSARRCPHYDDGWHVRAPEPATDSDDE</sequence>